<dbReference type="Gene3D" id="3.30.2010.10">
    <property type="entry name" value="Metalloproteases ('zincins'), catalytic domain"/>
    <property type="match status" value="1"/>
</dbReference>
<dbReference type="InterPro" id="IPR002725">
    <property type="entry name" value="YgjP-like_metallopeptidase"/>
</dbReference>
<gene>
    <name evidence="2" type="ORF">SAMN05421757_111163</name>
</gene>
<dbReference type="EMBL" id="FZOY01000011">
    <property type="protein sequence ID" value="SNT35349.1"/>
    <property type="molecule type" value="Genomic_DNA"/>
</dbReference>
<proteinExistence type="predicted"/>
<dbReference type="PANTHER" id="PTHR30399:SF1">
    <property type="entry name" value="UTP PYROPHOSPHATASE"/>
    <property type="match status" value="1"/>
</dbReference>
<evidence type="ECO:0000313" key="2">
    <source>
        <dbReference type="EMBL" id="SNT35349.1"/>
    </source>
</evidence>
<dbReference type="PANTHER" id="PTHR30399">
    <property type="entry name" value="UNCHARACTERIZED PROTEIN YGJP"/>
    <property type="match status" value="1"/>
</dbReference>
<protein>
    <recommendedName>
        <fullName evidence="1">YgjP-like metallopeptidase domain-containing protein</fullName>
    </recommendedName>
</protein>
<dbReference type="CDD" id="cd07344">
    <property type="entry name" value="M48_yhfN_like"/>
    <property type="match status" value="1"/>
</dbReference>
<evidence type="ECO:0000313" key="3">
    <source>
        <dbReference type="Proteomes" id="UP000198426"/>
    </source>
</evidence>
<dbReference type="InterPro" id="IPR053136">
    <property type="entry name" value="UTP_pyrophosphatase-like"/>
</dbReference>
<dbReference type="OrthoDB" id="9795402at2"/>
<reference evidence="2 3" key="1">
    <citation type="submission" date="2017-06" db="EMBL/GenBank/DDBJ databases">
        <authorList>
            <person name="Kim H.J."/>
            <person name="Triplett B.A."/>
        </authorList>
    </citation>
    <scope>NUCLEOTIDE SEQUENCE [LARGE SCALE GENOMIC DNA]</scope>
    <source>
        <strain evidence="2 3">DSM 29339</strain>
    </source>
</reference>
<dbReference type="Pfam" id="PF01863">
    <property type="entry name" value="YgjP-like"/>
    <property type="match status" value="1"/>
</dbReference>
<sequence>MSEHYLPGDPPVRLVLRKSARARRYSLRVSRLDGRVTLTMPSHAPESKALQFAREKAAWVREKLTERPDEVIAELGAVLPVEGAWLTVAHGARGAVRLEEGRIEVSPRAASVPAAVAGVLKSLARDRLAADSDRFALALGRPYSRITLRDTRSRWGSCSADGALMYSWRLILAPPQVLSYVAAHEVAHLAHMNHGPRFWATVKRLWPEYEADRAWLRENGEALHRYRFGD</sequence>
<dbReference type="AlphaFoldDB" id="A0A239M0A6"/>
<dbReference type="Proteomes" id="UP000198426">
    <property type="component" value="Unassembled WGS sequence"/>
</dbReference>
<name>A0A239M0A6_9RHOB</name>
<evidence type="ECO:0000259" key="1">
    <source>
        <dbReference type="Pfam" id="PF01863"/>
    </source>
</evidence>
<keyword evidence="3" id="KW-1185">Reference proteome</keyword>
<organism evidence="2 3">
    <name type="scientific">Tropicimonas sediminicola</name>
    <dbReference type="NCBI Taxonomy" id="1031541"/>
    <lineage>
        <taxon>Bacteria</taxon>
        <taxon>Pseudomonadati</taxon>
        <taxon>Pseudomonadota</taxon>
        <taxon>Alphaproteobacteria</taxon>
        <taxon>Rhodobacterales</taxon>
        <taxon>Roseobacteraceae</taxon>
        <taxon>Tropicimonas</taxon>
    </lineage>
</organism>
<feature type="domain" description="YgjP-like metallopeptidase" evidence="1">
    <location>
        <begin position="24"/>
        <end position="218"/>
    </location>
</feature>
<accession>A0A239M0A6</accession>
<dbReference type="RefSeq" id="WP_089235263.1">
    <property type="nucleotide sequence ID" value="NZ_FZOY01000011.1"/>
</dbReference>